<evidence type="ECO:0000313" key="2">
    <source>
        <dbReference type="Proteomes" id="UP001157502"/>
    </source>
</evidence>
<dbReference type="Proteomes" id="UP001157502">
    <property type="component" value="Chromosome 16"/>
</dbReference>
<gene>
    <name evidence="1" type="ORF">DPEC_G00198550</name>
</gene>
<keyword evidence="2" id="KW-1185">Reference proteome</keyword>
<protein>
    <submittedName>
        <fullName evidence="1">Uncharacterized protein</fullName>
    </submittedName>
</protein>
<proteinExistence type="predicted"/>
<name>A0ACC2G878_DALPE</name>
<reference evidence="1" key="1">
    <citation type="submission" date="2021-05" db="EMBL/GenBank/DDBJ databases">
        <authorList>
            <person name="Pan Q."/>
            <person name="Jouanno E."/>
            <person name="Zahm M."/>
            <person name="Klopp C."/>
            <person name="Cabau C."/>
            <person name="Louis A."/>
            <person name="Berthelot C."/>
            <person name="Parey E."/>
            <person name="Roest Crollius H."/>
            <person name="Montfort J."/>
            <person name="Robinson-Rechavi M."/>
            <person name="Bouchez O."/>
            <person name="Lampietro C."/>
            <person name="Lopez Roques C."/>
            <person name="Donnadieu C."/>
            <person name="Postlethwait J."/>
            <person name="Bobe J."/>
            <person name="Dillon D."/>
            <person name="Chandos A."/>
            <person name="von Hippel F."/>
            <person name="Guiguen Y."/>
        </authorList>
    </citation>
    <scope>NUCLEOTIDE SEQUENCE</scope>
    <source>
        <strain evidence="1">YG-Jan2019</strain>
    </source>
</reference>
<organism evidence="1 2">
    <name type="scientific">Dallia pectoralis</name>
    <name type="common">Alaska blackfish</name>
    <dbReference type="NCBI Taxonomy" id="75939"/>
    <lineage>
        <taxon>Eukaryota</taxon>
        <taxon>Metazoa</taxon>
        <taxon>Chordata</taxon>
        <taxon>Craniata</taxon>
        <taxon>Vertebrata</taxon>
        <taxon>Euteleostomi</taxon>
        <taxon>Actinopterygii</taxon>
        <taxon>Neopterygii</taxon>
        <taxon>Teleostei</taxon>
        <taxon>Protacanthopterygii</taxon>
        <taxon>Esociformes</taxon>
        <taxon>Umbridae</taxon>
        <taxon>Dallia</taxon>
    </lineage>
</organism>
<dbReference type="EMBL" id="CM055743">
    <property type="protein sequence ID" value="KAJ7999837.1"/>
    <property type="molecule type" value="Genomic_DNA"/>
</dbReference>
<comment type="caution">
    <text evidence="1">The sequence shown here is derived from an EMBL/GenBank/DDBJ whole genome shotgun (WGS) entry which is preliminary data.</text>
</comment>
<accession>A0ACC2G878</accession>
<sequence length="244" mass="28833">MHSPKSGRRQSSFTGRNRDSTPRWSSDYSSRERSCSVISPRRRLARSNTMTRSWSGWRSNMCSRAGEMTRKTILLKAQPSEEQRFYQKQQQELNETLQKGVQEHKRKVASMEWDISVKMQQVKRARESVIWEMEQRHLQEKYHLFKQQVKEQYSLQRQQLTKRHSKDTDRATQFHRTLLDEQKAQQAQERNQLQRAQRTEAKAMLAHFKTELKKLGLSGPEHRQRLTVVSTGTVFISSSHSTIS</sequence>
<evidence type="ECO:0000313" key="1">
    <source>
        <dbReference type="EMBL" id="KAJ7999837.1"/>
    </source>
</evidence>